<feature type="binding site" evidence="6">
    <location>
        <position position="468"/>
    </location>
    <ligand>
        <name>ATP</name>
        <dbReference type="ChEBI" id="CHEBI:30616"/>
    </ligand>
</feature>
<name>A0A521BKP6_9SPHI</name>
<evidence type="ECO:0000259" key="10">
    <source>
        <dbReference type="Pfam" id="PF13090"/>
    </source>
</evidence>
<dbReference type="AlphaFoldDB" id="A0A521BKP6"/>
<comment type="cofactor">
    <cofactor evidence="6">
        <name>Mg(2+)</name>
        <dbReference type="ChEBI" id="CHEBI:18420"/>
    </cofactor>
</comment>
<dbReference type="Pfam" id="PF02503">
    <property type="entry name" value="PP_kinase"/>
    <property type="match status" value="1"/>
</dbReference>
<keyword evidence="4 6" id="KW-0418">Kinase</keyword>
<dbReference type="GO" id="GO:0046872">
    <property type="term" value="F:metal ion binding"/>
    <property type="evidence" value="ECO:0007669"/>
    <property type="project" value="UniProtKB-KW"/>
</dbReference>
<feature type="binding site" evidence="6">
    <location>
        <position position="592"/>
    </location>
    <ligand>
        <name>ATP</name>
        <dbReference type="ChEBI" id="CHEBI:30616"/>
    </ligand>
</feature>
<evidence type="ECO:0000259" key="8">
    <source>
        <dbReference type="Pfam" id="PF02503"/>
    </source>
</evidence>
<dbReference type="NCBIfam" id="NF003921">
    <property type="entry name" value="PRK05443.2-2"/>
    <property type="match status" value="1"/>
</dbReference>
<dbReference type="GO" id="GO:0008976">
    <property type="term" value="F:polyphosphate kinase activity"/>
    <property type="evidence" value="ECO:0007669"/>
    <property type="project" value="UniProtKB-UniRule"/>
</dbReference>
<comment type="function">
    <text evidence="6 7">Catalyzes the reversible transfer of the terminal phosphate of ATP to form a long-chain polyphosphate (polyP).</text>
</comment>
<dbReference type="OrthoDB" id="9761456at2"/>
<dbReference type="PANTHER" id="PTHR30218:SF0">
    <property type="entry name" value="POLYPHOSPHATE KINASE"/>
    <property type="match status" value="1"/>
</dbReference>
<dbReference type="Proteomes" id="UP000315971">
    <property type="component" value="Unassembled WGS sequence"/>
</dbReference>
<dbReference type="InterPro" id="IPR036832">
    <property type="entry name" value="PPK_N_dom_sf"/>
</dbReference>
<dbReference type="EC" id="2.7.4.1" evidence="6 7"/>
<evidence type="ECO:0000259" key="11">
    <source>
        <dbReference type="Pfam" id="PF17941"/>
    </source>
</evidence>
<feature type="domain" description="Polyphosphate kinase N-terminal" evidence="9">
    <location>
        <begin position="10"/>
        <end position="113"/>
    </location>
</feature>
<dbReference type="Pfam" id="PF17941">
    <property type="entry name" value="PP_kinase_C_1"/>
    <property type="match status" value="1"/>
</dbReference>
<keyword evidence="13" id="KW-1185">Reference proteome</keyword>
<feature type="binding site" evidence="6">
    <location>
        <position position="46"/>
    </location>
    <ligand>
        <name>ATP</name>
        <dbReference type="ChEBI" id="CHEBI:30616"/>
    </ligand>
</feature>
<dbReference type="GO" id="GO:0006799">
    <property type="term" value="P:polyphosphate biosynthetic process"/>
    <property type="evidence" value="ECO:0007669"/>
    <property type="project" value="UniProtKB-UniRule"/>
</dbReference>
<dbReference type="InterPro" id="IPR025198">
    <property type="entry name" value="PPK_N_dom"/>
</dbReference>
<evidence type="ECO:0000256" key="6">
    <source>
        <dbReference type="HAMAP-Rule" id="MF_00347"/>
    </source>
</evidence>
<evidence type="ECO:0000256" key="7">
    <source>
        <dbReference type="RuleBase" id="RU003800"/>
    </source>
</evidence>
<evidence type="ECO:0000259" key="9">
    <source>
        <dbReference type="Pfam" id="PF13089"/>
    </source>
</evidence>
<dbReference type="HAMAP" id="MF_00347">
    <property type="entry name" value="Polyphosphate_kinase"/>
    <property type="match status" value="1"/>
</dbReference>
<dbReference type="Pfam" id="PF13090">
    <property type="entry name" value="PP_kinase_C"/>
    <property type="match status" value="1"/>
</dbReference>
<dbReference type="InterPro" id="IPR036830">
    <property type="entry name" value="PP_kinase_middle_dom_sf"/>
</dbReference>
<evidence type="ECO:0000256" key="2">
    <source>
        <dbReference type="ARBA" id="ARBA00022679"/>
    </source>
</evidence>
<keyword evidence="5 6" id="KW-0067">ATP-binding</keyword>
<dbReference type="Pfam" id="PF13089">
    <property type="entry name" value="PP_kinase_N"/>
    <property type="match status" value="1"/>
</dbReference>
<dbReference type="CDD" id="cd09164">
    <property type="entry name" value="PLDc_EcPPK1_C1_like"/>
    <property type="match status" value="1"/>
</dbReference>
<keyword evidence="6" id="KW-0460">Magnesium</keyword>
<dbReference type="PIRSF" id="PIRSF015589">
    <property type="entry name" value="PP_kinase"/>
    <property type="match status" value="1"/>
</dbReference>
<dbReference type="InterPro" id="IPR024953">
    <property type="entry name" value="PP_kinase_middle"/>
</dbReference>
<gene>
    <name evidence="6" type="primary">ppk</name>
    <name evidence="12" type="ORF">SAMN06265350_102276</name>
</gene>
<dbReference type="Gene3D" id="3.30.870.10">
    <property type="entry name" value="Endonuclease Chain A"/>
    <property type="match status" value="2"/>
</dbReference>
<evidence type="ECO:0000256" key="1">
    <source>
        <dbReference type="ARBA" id="ARBA00022553"/>
    </source>
</evidence>
<feature type="domain" description="Polyphosphate kinase middle" evidence="8">
    <location>
        <begin position="125"/>
        <end position="305"/>
    </location>
</feature>
<keyword evidence="2 6" id="KW-0808">Transferase</keyword>
<sequence length="685" mass="79164">MFKKKIPLKNREISWLSFNDRVLQEACDPTVPLIERIRFLAIFSSNLEEFFRVRVATLNRLLKLKGGSKLYPNFNIRKTLIEIHEIVKKQQERFEDIFNNRIIPELAEERIFMLTDKQLNVSRGQFVRKYFQDKILSTLVPIILDGPNGFPELKEESIYLFVILSKSDGSLKSQKALIELPTNVHTRFIVLPETGNLKYIILLDDVVRYCLDDIFSIFKYDQYDSYTIKLTRDSEMDIEIDDSGNLVDNISKSLKQRKKGVPVRFVYDASMPDNLLTYFVRKMGLKTSYLIPGGKYKSFKDFMDFPNVGGRELEYSRIAPLGMKGINLHESMLNAIAKKNYLLSFPYQSFDYVIHFLREAAIDPMVTSIKITLYRLAQNSRIINALINAARNGKNVLVLLELKARFDEENNIFWTQKLEEEGIRVLYGIAQLKVHSKICLVSRKEKNKIVHYANLATGNFNEKTANVYADHSYFTANVKITQDLENLFNDLEHGYVATSHKMLLVAPLELRKKLTRLIDKEISNAKKGTKAYMILKMNSLVDEKMITKLYEASQAGVKIKLIIRGICCLVPGLKGYSENISVISIIDKFLEHARVYIFGNNGKELIYLSSGDLMNRNLDNRVEVAFPVIDRESKKIIKDIINIQLKDNTKARVINDLQDNHYKEIAGDQNVRSQVDIYNYLKKMN</sequence>
<dbReference type="SUPFAM" id="SSF143724">
    <property type="entry name" value="PHP14-like"/>
    <property type="match status" value="1"/>
</dbReference>
<comment type="similarity">
    <text evidence="6 7">Belongs to the polyphosphate kinase 1 (PPK1) family.</text>
</comment>
<feature type="domain" description="Polyphosphate kinase C-terminal" evidence="10">
    <location>
        <begin position="503"/>
        <end position="674"/>
    </location>
</feature>
<dbReference type="Gene3D" id="3.30.1840.10">
    <property type="entry name" value="Polyphosphate kinase middle domain"/>
    <property type="match status" value="1"/>
</dbReference>
<organism evidence="12 13">
    <name type="scientific">Solitalea koreensis</name>
    <dbReference type="NCBI Taxonomy" id="543615"/>
    <lineage>
        <taxon>Bacteria</taxon>
        <taxon>Pseudomonadati</taxon>
        <taxon>Bacteroidota</taxon>
        <taxon>Sphingobacteriia</taxon>
        <taxon>Sphingobacteriales</taxon>
        <taxon>Sphingobacteriaceae</taxon>
        <taxon>Solitalea</taxon>
    </lineage>
</organism>
<evidence type="ECO:0000313" key="12">
    <source>
        <dbReference type="EMBL" id="SMO47656.1"/>
    </source>
</evidence>
<proteinExistence type="inferred from homology"/>
<evidence type="ECO:0000313" key="13">
    <source>
        <dbReference type="Proteomes" id="UP000315971"/>
    </source>
</evidence>
<evidence type="ECO:0000256" key="3">
    <source>
        <dbReference type="ARBA" id="ARBA00022741"/>
    </source>
</evidence>
<dbReference type="InterPro" id="IPR041108">
    <property type="entry name" value="PP_kinase_C_1"/>
</dbReference>
<comment type="PTM">
    <text evidence="6 7">An intermediate of this reaction is the autophosphorylated ppk in which a phosphate is covalently linked to a histidine residue through a N-P bond.</text>
</comment>
<dbReference type="SUPFAM" id="SSF140356">
    <property type="entry name" value="PPK N-terminal domain-like"/>
    <property type="match status" value="1"/>
</dbReference>
<evidence type="ECO:0000256" key="5">
    <source>
        <dbReference type="ARBA" id="ARBA00022840"/>
    </source>
</evidence>
<reference evidence="12 13" key="1">
    <citation type="submission" date="2017-05" db="EMBL/GenBank/DDBJ databases">
        <authorList>
            <person name="Varghese N."/>
            <person name="Submissions S."/>
        </authorList>
    </citation>
    <scope>NUCLEOTIDE SEQUENCE [LARGE SCALE GENOMIC DNA]</scope>
    <source>
        <strain evidence="12 13">DSM 21342</strain>
    </source>
</reference>
<dbReference type="RefSeq" id="WP_142601828.1">
    <property type="nucleotide sequence ID" value="NZ_FXSZ01000002.1"/>
</dbReference>
<keyword evidence="1 6" id="KW-0597">Phosphoprotein</keyword>
<protein>
    <recommendedName>
        <fullName evidence="6 7">Polyphosphate kinase</fullName>
        <ecNumber evidence="6 7">2.7.4.1</ecNumber>
    </recommendedName>
    <alternativeName>
        <fullName evidence="6">ATP-polyphosphate phosphotransferase</fullName>
    </alternativeName>
    <alternativeName>
        <fullName evidence="6">Polyphosphoric acid kinase</fullName>
    </alternativeName>
</protein>
<feature type="active site" description="Phosphohistidine intermediate" evidence="6">
    <location>
        <position position="435"/>
    </location>
</feature>
<evidence type="ECO:0000256" key="4">
    <source>
        <dbReference type="ARBA" id="ARBA00022777"/>
    </source>
</evidence>
<dbReference type="InterPro" id="IPR025200">
    <property type="entry name" value="PPK_C_dom2"/>
</dbReference>
<dbReference type="Gene3D" id="1.20.58.310">
    <property type="entry name" value="Polyphosphate kinase N-terminal domain"/>
    <property type="match status" value="1"/>
</dbReference>
<dbReference type="NCBIfam" id="NF003917">
    <property type="entry name" value="PRK05443.1-1"/>
    <property type="match status" value="1"/>
</dbReference>
<feature type="binding site" evidence="6">
    <location>
        <position position="564"/>
    </location>
    <ligand>
        <name>ATP</name>
        <dbReference type="ChEBI" id="CHEBI:30616"/>
    </ligand>
</feature>
<dbReference type="PANTHER" id="PTHR30218">
    <property type="entry name" value="POLYPHOSPHATE KINASE"/>
    <property type="match status" value="1"/>
</dbReference>
<dbReference type="SUPFAM" id="SSF56024">
    <property type="entry name" value="Phospholipase D/nuclease"/>
    <property type="match status" value="2"/>
</dbReference>
<dbReference type="GO" id="GO:0005524">
    <property type="term" value="F:ATP binding"/>
    <property type="evidence" value="ECO:0007669"/>
    <property type="project" value="UniProtKB-KW"/>
</dbReference>
<feature type="domain" description="Polyphosphate kinase C-terminal" evidence="11">
    <location>
        <begin position="332"/>
        <end position="493"/>
    </location>
</feature>
<feature type="binding site" evidence="6">
    <location>
        <position position="405"/>
    </location>
    <ligand>
        <name>Mg(2+)</name>
        <dbReference type="ChEBI" id="CHEBI:18420"/>
    </ligand>
</feature>
<dbReference type="GO" id="GO:0009358">
    <property type="term" value="C:polyphosphate kinase complex"/>
    <property type="evidence" value="ECO:0007669"/>
    <property type="project" value="InterPro"/>
</dbReference>
<comment type="catalytic activity">
    <reaction evidence="6 7">
        <text>[phosphate](n) + ATP = [phosphate](n+1) + ADP</text>
        <dbReference type="Rhea" id="RHEA:19573"/>
        <dbReference type="Rhea" id="RHEA-COMP:9859"/>
        <dbReference type="Rhea" id="RHEA-COMP:14280"/>
        <dbReference type="ChEBI" id="CHEBI:16838"/>
        <dbReference type="ChEBI" id="CHEBI:30616"/>
        <dbReference type="ChEBI" id="CHEBI:456216"/>
        <dbReference type="EC" id="2.7.4.1"/>
    </reaction>
</comment>
<keyword evidence="6" id="KW-0479">Metal-binding</keyword>
<keyword evidence="3 6" id="KW-0547">Nucleotide-binding</keyword>
<feature type="binding site" evidence="6">
    <location>
        <position position="375"/>
    </location>
    <ligand>
        <name>Mg(2+)</name>
        <dbReference type="ChEBI" id="CHEBI:18420"/>
    </ligand>
</feature>
<dbReference type="InterPro" id="IPR003414">
    <property type="entry name" value="PP_kinase"/>
</dbReference>
<accession>A0A521BKP6</accession>
<dbReference type="EMBL" id="FXSZ01000002">
    <property type="protein sequence ID" value="SMO47656.1"/>
    <property type="molecule type" value="Genomic_DNA"/>
</dbReference>
<dbReference type="NCBIfam" id="TIGR03705">
    <property type="entry name" value="poly_P_kin"/>
    <property type="match status" value="1"/>
</dbReference>